<gene>
    <name evidence="1" type="ORF">COV91_03640</name>
</gene>
<dbReference type="PANTHER" id="PTHR39189">
    <property type="entry name" value="UPF0173 METAL-DEPENDENT HYDROLASE YTKL"/>
    <property type="match status" value="1"/>
</dbReference>
<name>A0A2H0KB95_9BACT</name>
<dbReference type="SUPFAM" id="SSF56281">
    <property type="entry name" value="Metallo-hydrolase/oxidoreductase"/>
    <property type="match status" value="1"/>
</dbReference>
<proteinExistence type="predicted"/>
<dbReference type="AlphaFoldDB" id="A0A2H0KB95"/>
<reference evidence="1 2" key="1">
    <citation type="submission" date="2017-09" db="EMBL/GenBank/DDBJ databases">
        <title>Depth-based differentiation of microbial function through sediment-hosted aquifers and enrichment of novel symbionts in the deep terrestrial subsurface.</title>
        <authorList>
            <person name="Probst A.J."/>
            <person name="Ladd B."/>
            <person name="Jarett J.K."/>
            <person name="Geller-Mcgrath D.E."/>
            <person name="Sieber C.M."/>
            <person name="Emerson J.B."/>
            <person name="Anantharaman K."/>
            <person name="Thomas B.C."/>
            <person name="Malmstrom R."/>
            <person name="Stieglmeier M."/>
            <person name="Klingl A."/>
            <person name="Woyke T."/>
            <person name="Ryan C.M."/>
            <person name="Banfield J.F."/>
        </authorList>
    </citation>
    <scope>NUCLEOTIDE SEQUENCE [LARGE SCALE GENOMIC DNA]</scope>
    <source>
        <strain evidence="1">CG11_big_fil_rev_8_21_14_0_20_46_11</strain>
    </source>
</reference>
<sequence>MIITYLGGEFVKVQFGDITIAFNPPAKESKLSNSRFGADVVLSTLNDLDMNGTETIGQGEKMPFLIHGPGEYEIKDVAIRGFATESMYRDEKRINTVYTILLEGMKLCFLGALGNPVLPSVVKEEMDDVDILFVPIGGEGVLTPAEANKLAVQIEPRLVIPIHHEGIGVQGSLKTLLKEAGEEKAQSVDKLTIKKKDLEGKEGEVVVLSKS</sequence>
<dbReference type="Proteomes" id="UP000229342">
    <property type="component" value="Unassembled WGS sequence"/>
</dbReference>
<dbReference type="Pfam" id="PF13483">
    <property type="entry name" value="Lactamase_B_3"/>
    <property type="match status" value="1"/>
</dbReference>
<accession>A0A2H0KB95</accession>
<comment type="caution">
    <text evidence="1">The sequence shown here is derived from an EMBL/GenBank/DDBJ whole genome shotgun (WGS) entry which is preliminary data.</text>
</comment>
<evidence type="ECO:0000313" key="2">
    <source>
        <dbReference type="Proteomes" id="UP000229342"/>
    </source>
</evidence>
<protein>
    <recommendedName>
        <fullName evidence="3">Lactamase</fullName>
    </recommendedName>
</protein>
<dbReference type="EMBL" id="PCVG01000045">
    <property type="protein sequence ID" value="PIQ68520.1"/>
    <property type="molecule type" value="Genomic_DNA"/>
</dbReference>
<evidence type="ECO:0008006" key="3">
    <source>
        <dbReference type="Google" id="ProtNLM"/>
    </source>
</evidence>
<dbReference type="InterPro" id="IPR036866">
    <property type="entry name" value="RibonucZ/Hydroxyglut_hydro"/>
</dbReference>
<dbReference type="PANTHER" id="PTHR39189:SF1">
    <property type="entry name" value="UPF0173 METAL-DEPENDENT HYDROLASE YTKL"/>
    <property type="match status" value="1"/>
</dbReference>
<evidence type="ECO:0000313" key="1">
    <source>
        <dbReference type="EMBL" id="PIQ68520.1"/>
    </source>
</evidence>
<organism evidence="1 2">
    <name type="scientific">Candidatus Taylorbacteria bacterium CG11_big_fil_rev_8_21_14_0_20_46_11</name>
    <dbReference type="NCBI Taxonomy" id="1975025"/>
    <lineage>
        <taxon>Bacteria</taxon>
        <taxon>Candidatus Tayloriibacteriota</taxon>
    </lineage>
</organism>
<dbReference type="Gene3D" id="3.60.15.10">
    <property type="entry name" value="Ribonuclease Z/Hydroxyacylglutathione hydrolase-like"/>
    <property type="match status" value="1"/>
</dbReference>